<dbReference type="Proteomes" id="UP001259832">
    <property type="component" value="Unassembled WGS sequence"/>
</dbReference>
<dbReference type="EMBL" id="JASMQC010000009">
    <property type="protein sequence ID" value="KAK1942574.1"/>
    <property type="molecule type" value="Genomic_DNA"/>
</dbReference>
<sequence length="98" mass="11249">MDQNLHTKECGVEIPVLLEPFVELLCPKGLDKLSRLHNAVKTIRREWEEESLSFVAAGTFRCTFVLSVTNADLSRYYPIDLDMVKKMEELVDFPTFGL</sequence>
<comment type="caution">
    <text evidence="1">The sequence shown here is derived from an EMBL/GenBank/DDBJ whole genome shotgun (WGS) entry which is preliminary data.</text>
</comment>
<evidence type="ECO:0000313" key="1">
    <source>
        <dbReference type="EMBL" id="KAK1942574.1"/>
    </source>
</evidence>
<gene>
    <name evidence="1" type="ORF">P3T76_006073</name>
</gene>
<dbReference type="AlphaFoldDB" id="A0AAD9GQ71"/>
<protein>
    <submittedName>
        <fullName evidence="1">Uncharacterized protein</fullName>
    </submittedName>
</protein>
<accession>A0AAD9GQ71</accession>
<proteinExistence type="predicted"/>
<organism evidence="1 2">
    <name type="scientific">Phytophthora citrophthora</name>
    <dbReference type="NCBI Taxonomy" id="4793"/>
    <lineage>
        <taxon>Eukaryota</taxon>
        <taxon>Sar</taxon>
        <taxon>Stramenopiles</taxon>
        <taxon>Oomycota</taxon>
        <taxon>Peronosporomycetes</taxon>
        <taxon>Peronosporales</taxon>
        <taxon>Peronosporaceae</taxon>
        <taxon>Phytophthora</taxon>
    </lineage>
</organism>
<name>A0AAD9GQ71_9STRA</name>
<keyword evidence="2" id="KW-1185">Reference proteome</keyword>
<reference evidence="1" key="1">
    <citation type="submission" date="2023-08" db="EMBL/GenBank/DDBJ databases">
        <title>Reference Genome Resource for the Citrus Pathogen Phytophthora citrophthora.</title>
        <authorList>
            <person name="Moller H."/>
            <person name="Coetzee B."/>
            <person name="Rose L.J."/>
            <person name="Van Niekerk J.M."/>
        </authorList>
    </citation>
    <scope>NUCLEOTIDE SEQUENCE</scope>
    <source>
        <strain evidence="1">STE-U-9442</strain>
    </source>
</reference>
<evidence type="ECO:0000313" key="2">
    <source>
        <dbReference type="Proteomes" id="UP001259832"/>
    </source>
</evidence>